<comment type="caution">
    <text evidence="1">The sequence shown here is derived from an EMBL/GenBank/DDBJ whole genome shotgun (WGS) entry which is preliminary data.</text>
</comment>
<organism evidence="1 2">
    <name type="scientific">Merluccius polli</name>
    <name type="common">Benguela hake</name>
    <name type="synonym">Merluccius cadenati</name>
    <dbReference type="NCBI Taxonomy" id="89951"/>
    <lineage>
        <taxon>Eukaryota</taxon>
        <taxon>Metazoa</taxon>
        <taxon>Chordata</taxon>
        <taxon>Craniata</taxon>
        <taxon>Vertebrata</taxon>
        <taxon>Euteleostomi</taxon>
        <taxon>Actinopterygii</taxon>
        <taxon>Neopterygii</taxon>
        <taxon>Teleostei</taxon>
        <taxon>Neoteleostei</taxon>
        <taxon>Acanthomorphata</taxon>
        <taxon>Zeiogadaria</taxon>
        <taxon>Gadariae</taxon>
        <taxon>Gadiformes</taxon>
        <taxon>Gadoidei</taxon>
        <taxon>Merlucciidae</taxon>
        <taxon>Merluccius</taxon>
    </lineage>
</organism>
<protein>
    <submittedName>
        <fullName evidence="1">Uncharacterized protein</fullName>
    </submittedName>
</protein>
<keyword evidence="2" id="KW-1185">Reference proteome</keyword>
<gene>
    <name evidence="1" type="ORF">N1851_011026</name>
</gene>
<evidence type="ECO:0000313" key="1">
    <source>
        <dbReference type="EMBL" id="KAK0148631.1"/>
    </source>
</evidence>
<name>A0AA47MYX9_MERPO</name>
<dbReference type="AlphaFoldDB" id="A0AA47MYX9"/>
<reference evidence="1" key="1">
    <citation type="journal article" date="2023" name="Front. Mar. Sci.">
        <title>A new Merluccius polli reference genome to investigate the effects of global change in West African waters.</title>
        <authorList>
            <person name="Mateo J.L."/>
            <person name="Blanco-Fernandez C."/>
            <person name="Garcia-Vazquez E."/>
            <person name="Machado-Schiaffino G."/>
        </authorList>
    </citation>
    <scope>NUCLEOTIDE SEQUENCE</scope>
    <source>
        <strain evidence="1">C29</strain>
        <tissue evidence="1">Fin</tissue>
    </source>
</reference>
<proteinExistence type="predicted"/>
<dbReference type="EMBL" id="JAOPHQ010002006">
    <property type="protein sequence ID" value="KAK0148631.1"/>
    <property type="molecule type" value="Genomic_DNA"/>
</dbReference>
<evidence type="ECO:0000313" key="2">
    <source>
        <dbReference type="Proteomes" id="UP001174136"/>
    </source>
</evidence>
<accession>A0AA47MYX9</accession>
<sequence length="111" mass="11966">MFVKCNPRGGNANCLTYRSPEMKLSADLLDKLPASATQYIGAELVEEEPVTEQKQPEVETAMFLPEDGSGGFEGSAVGLPFVMADGSGKYWTEVETPQGMVDSFADTLRIA</sequence>
<dbReference type="Proteomes" id="UP001174136">
    <property type="component" value="Unassembled WGS sequence"/>
</dbReference>